<reference evidence="1" key="1">
    <citation type="journal article" date="2020" name="Nature">
        <title>Giant virus diversity and host interactions through global metagenomics.</title>
        <authorList>
            <person name="Schulz F."/>
            <person name="Roux S."/>
            <person name="Paez-Espino D."/>
            <person name="Jungbluth S."/>
            <person name="Walsh D.A."/>
            <person name="Denef V.J."/>
            <person name="McMahon K.D."/>
            <person name="Konstantinidis K.T."/>
            <person name="Eloe-Fadrosh E.A."/>
            <person name="Kyrpides N.C."/>
            <person name="Woyke T."/>
        </authorList>
    </citation>
    <scope>NUCLEOTIDE SEQUENCE</scope>
    <source>
        <strain evidence="1">GVMAG-M-3300023184-135</strain>
    </source>
</reference>
<dbReference type="SUPFAM" id="SSF52540">
    <property type="entry name" value="P-loop containing nucleoside triphosphate hydrolases"/>
    <property type="match status" value="1"/>
</dbReference>
<evidence type="ECO:0000313" key="1">
    <source>
        <dbReference type="EMBL" id="QHT80998.1"/>
    </source>
</evidence>
<dbReference type="EMBL" id="MN739976">
    <property type="protein sequence ID" value="QHT80998.1"/>
    <property type="molecule type" value="Genomic_DNA"/>
</dbReference>
<dbReference type="Gene3D" id="3.40.50.300">
    <property type="entry name" value="P-loop containing nucleotide triphosphate hydrolases"/>
    <property type="match status" value="1"/>
</dbReference>
<proteinExistence type="predicted"/>
<organism evidence="1">
    <name type="scientific">viral metagenome</name>
    <dbReference type="NCBI Taxonomy" id="1070528"/>
    <lineage>
        <taxon>unclassified sequences</taxon>
        <taxon>metagenomes</taxon>
        <taxon>organismal metagenomes</taxon>
    </lineage>
</organism>
<sequence length="162" mass="19012">MNVLQFPPPHMLFHEPMEDREMIRTWGDYTSKHAGELDTCEIDAADVCSVEEFGRIFEIWVTSKSSKRIKLLMVWHAHFLSLACQQALRRWLETKSYRARVWFHAEYVNNIQPAIQSRCILRRLAPPAMTDDPITPICEGDTAEMISLWKRIVSQESYETLR</sequence>
<dbReference type="AlphaFoldDB" id="A0A6C0HK19"/>
<dbReference type="InterPro" id="IPR027417">
    <property type="entry name" value="P-loop_NTPase"/>
</dbReference>
<accession>A0A6C0HK19</accession>
<protein>
    <submittedName>
        <fullName evidence="1">Uncharacterized protein</fullName>
    </submittedName>
</protein>
<name>A0A6C0HK19_9ZZZZ</name>